<dbReference type="AlphaFoldDB" id="A0A5P9CFX3"/>
<dbReference type="Gene3D" id="3.40.50.10610">
    <property type="entry name" value="ABC-type transport auxiliary lipoprotein component"/>
    <property type="match status" value="1"/>
</dbReference>
<dbReference type="PROSITE" id="PS51257">
    <property type="entry name" value="PROKAR_LIPOPROTEIN"/>
    <property type="match status" value="1"/>
</dbReference>
<reference evidence="2 3" key="1">
    <citation type="submission" date="2019-10" db="EMBL/GenBank/DDBJ databases">
        <title>Complete genome sequence of Vibrio sp. strain THAF100, isolated from non-filtered water from the water column of tank 6 of a marine aquarium containing stony-coral fragments. Water maintained at 26 degree C.</title>
        <authorList>
            <person name="Ruckert C."/>
            <person name="Franco A."/>
            <person name="Kalinowski J."/>
            <person name="Glaeser S."/>
        </authorList>
    </citation>
    <scope>NUCLEOTIDE SEQUENCE [LARGE SCALE GENOMIC DNA]</scope>
    <source>
        <strain evidence="2 3">THAF100</strain>
    </source>
</reference>
<evidence type="ECO:0000313" key="3">
    <source>
        <dbReference type="Proteomes" id="UP000326936"/>
    </source>
</evidence>
<name>A0A5P9CFX3_9VIBR</name>
<feature type="domain" description="ABC-type transport auxiliary lipoprotein component" evidence="1">
    <location>
        <begin position="26"/>
        <end position="181"/>
    </location>
</feature>
<dbReference type="KEGG" id="vaq:FIV01_01575"/>
<sequence length="187" mass="21073" precursor="true">MKNVLLLCCLLFVGCVNESAQKGQQYLLPNNSPAIVASQESPILTVQTELSEYLSGAGIVYRTSDSEVNVAQYNQWAHGIKEQLTTNIIHQLRSKQVKYWPIEPNSSIDVDSMQLYVRVQKFNGVYTGMAEFAGEWLLIDANGHIVMNEYFMIETPLEKEGYYYLVDALSKGIDKLTEDLASKLSHN</sequence>
<accession>A0A5P9CFX3</accession>
<dbReference type="RefSeq" id="WP_172971803.1">
    <property type="nucleotide sequence ID" value="NZ_CBCSDK010000017.1"/>
</dbReference>
<protein>
    <recommendedName>
        <fullName evidence="1">ABC-type transport auxiliary lipoprotein component domain-containing protein</fullName>
    </recommendedName>
</protein>
<gene>
    <name evidence="2" type="ORF">FIV01_01575</name>
</gene>
<dbReference type="Proteomes" id="UP000326936">
    <property type="component" value="Chromosome"/>
</dbReference>
<dbReference type="EMBL" id="CP045350">
    <property type="protein sequence ID" value="QFT25140.1"/>
    <property type="molecule type" value="Genomic_DNA"/>
</dbReference>
<evidence type="ECO:0000313" key="2">
    <source>
        <dbReference type="EMBL" id="QFT25140.1"/>
    </source>
</evidence>
<organism evidence="2 3">
    <name type="scientific">Vibrio aquimaris</name>
    <dbReference type="NCBI Taxonomy" id="2587862"/>
    <lineage>
        <taxon>Bacteria</taxon>
        <taxon>Pseudomonadati</taxon>
        <taxon>Pseudomonadota</taxon>
        <taxon>Gammaproteobacteria</taxon>
        <taxon>Vibrionales</taxon>
        <taxon>Vibrionaceae</taxon>
        <taxon>Vibrio</taxon>
    </lineage>
</organism>
<dbReference type="SUPFAM" id="SSF159594">
    <property type="entry name" value="XCC0632-like"/>
    <property type="match status" value="1"/>
</dbReference>
<dbReference type="Pfam" id="PF03886">
    <property type="entry name" value="ABC_trans_aux"/>
    <property type="match status" value="1"/>
</dbReference>
<dbReference type="InterPro" id="IPR005586">
    <property type="entry name" value="ABC_trans_aux"/>
</dbReference>
<keyword evidence="3" id="KW-1185">Reference proteome</keyword>
<proteinExistence type="predicted"/>
<evidence type="ECO:0000259" key="1">
    <source>
        <dbReference type="Pfam" id="PF03886"/>
    </source>
</evidence>